<evidence type="ECO:0000256" key="7">
    <source>
        <dbReference type="ARBA" id="ARBA00022723"/>
    </source>
</evidence>
<dbReference type="FunFam" id="1.20.1110.10:FF:000077">
    <property type="entry name" value="ECA1 (ER-TYPE CA2+-ATPASE 1)"/>
    <property type="match status" value="1"/>
</dbReference>
<evidence type="ECO:0000256" key="16">
    <source>
        <dbReference type="SAM" id="Phobius"/>
    </source>
</evidence>
<dbReference type="PRINTS" id="PR00121">
    <property type="entry name" value="NAKATPASE"/>
</dbReference>
<dbReference type="OrthoDB" id="3352408at2759"/>
<dbReference type="InterPro" id="IPR001757">
    <property type="entry name" value="P_typ_ATPase"/>
</dbReference>
<dbReference type="InterPro" id="IPR023214">
    <property type="entry name" value="HAD_sf"/>
</dbReference>
<dbReference type="EMBL" id="AWWV01011399">
    <property type="protein sequence ID" value="OMO72694.1"/>
    <property type="molecule type" value="Genomic_DNA"/>
</dbReference>
<dbReference type="STRING" id="210143.A0A1R3HQX9"/>
<accession>A0A1R3HQX9</accession>
<dbReference type="AlphaFoldDB" id="A0A1R3HQX9"/>
<dbReference type="Proteomes" id="UP000188268">
    <property type="component" value="Unassembled WGS sequence"/>
</dbReference>
<dbReference type="SUPFAM" id="SSF81653">
    <property type="entry name" value="Calcium ATPase, transduction domain A"/>
    <property type="match status" value="1"/>
</dbReference>
<dbReference type="FunFam" id="1.20.1110.10:FF:000065">
    <property type="entry name" value="Sarcoplasmic/endoplasmic reticulum calcium ATPase 1"/>
    <property type="match status" value="1"/>
</dbReference>
<feature type="transmembrane region" description="Helical" evidence="16">
    <location>
        <begin position="83"/>
        <end position="101"/>
    </location>
</feature>
<evidence type="ECO:0000256" key="8">
    <source>
        <dbReference type="ARBA" id="ARBA00022741"/>
    </source>
</evidence>
<evidence type="ECO:0000256" key="4">
    <source>
        <dbReference type="ARBA" id="ARBA00022448"/>
    </source>
</evidence>
<gene>
    <name evidence="18" type="ORF">CCACVL1_17654</name>
</gene>
<dbReference type="NCBIfam" id="TIGR01494">
    <property type="entry name" value="ATPase_P-type"/>
    <property type="match status" value="2"/>
</dbReference>
<dbReference type="Gene3D" id="1.20.1110.10">
    <property type="entry name" value="Calcium-transporting ATPase, transmembrane domain"/>
    <property type="match status" value="3"/>
</dbReference>
<dbReference type="Gramene" id="OMO72694">
    <property type="protein sequence ID" value="OMO72694"/>
    <property type="gene ID" value="CCACVL1_17654"/>
</dbReference>
<dbReference type="InterPro" id="IPR059000">
    <property type="entry name" value="ATPase_P-type_domA"/>
</dbReference>
<dbReference type="EC" id="7.2.2.10" evidence="3"/>
<keyword evidence="7" id="KW-0479">Metal-binding</keyword>
<dbReference type="FunFam" id="3.40.1110.10:FF:000021">
    <property type="entry name" value="calcium-transporting ATPase, endoplasmic reticulum-type"/>
    <property type="match status" value="1"/>
</dbReference>
<dbReference type="GO" id="GO:0005524">
    <property type="term" value="F:ATP binding"/>
    <property type="evidence" value="ECO:0007669"/>
    <property type="project" value="UniProtKB-KW"/>
</dbReference>
<feature type="transmembrane region" description="Helical" evidence="16">
    <location>
        <begin position="113"/>
        <end position="133"/>
    </location>
</feature>
<dbReference type="Pfam" id="PF00690">
    <property type="entry name" value="Cation_ATPase_N"/>
    <property type="match status" value="1"/>
</dbReference>
<evidence type="ECO:0000256" key="10">
    <source>
        <dbReference type="ARBA" id="ARBA00022840"/>
    </source>
</evidence>
<evidence type="ECO:0000256" key="6">
    <source>
        <dbReference type="ARBA" id="ARBA00022692"/>
    </source>
</evidence>
<dbReference type="InterPro" id="IPR008250">
    <property type="entry name" value="ATPase_P-typ_transduc_dom_A_sf"/>
</dbReference>
<keyword evidence="15 16" id="KW-0472">Membrane</keyword>
<comment type="similarity">
    <text evidence="2">Belongs to the cation transport ATPase (P-type) (TC 3.A.3) family. Type IIA subfamily.</text>
</comment>
<dbReference type="GO" id="GO:0016887">
    <property type="term" value="F:ATP hydrolysis activity"/>
    <property type="evidence" value="ECO:0007669"/>
    <property type="project" value="InterPro"/>
</dbReference>
<dbReference type="InterPro" id="IPR018303">
    <property type="entry name" value="ATPase_P-typ_P_site"/>
</dbReference>
<evidence type="ECO:0000256" key="15">
    <source>
        <dbReference type="ARBA" id="ARBA00023136"/>
    </source>
</evidence>
<feature type="domain" description="Cation-transporting P-type ATPase N-terminal" evidence="17">
    <location>
        <begin position="26"/>
        <end position="100"/>
    </location>
</feature>
<evidence type="ECO:0000256" key="12">
    <source>
        <dbReference type="ARBA" id="ARBA00022967"/>
    </source>
</evidence>
<evidence type="ECO:0000256" key="11">
    <source>
        <dbReference type="ARBA" id="ARBA00022842"/>
    </source>
</evidence>
<dbReference type="GO" id="GO:0016020">
    <property type="term" value="C:membrane"/>
    <property type="evidence" value="ECO:0007669"/>
    <property type="project" value="UniProtKB-SubCell"/>
</dbReference>
<keyword evidence="11" id="KW-0460">Magnesium</keyword>
<keyword evidence="14" id="KW-0406">Ion transport</keyword>
<dbReference type="PROSITE" id="PS00154">
    <property type="entry name" value="ATPASE_E1_E2"/>
    <property type="match status" value="1"/>
</dbReference>
<evidence type="ECO:0000256" key="2">
    <source>
        <dbReference type="ARBA" id="ARBA00005675"/>
    </source>
</evidence>
<evidence type="ECO:0000256" key="9">
    <source>
        <dbReference type="ARBA" id="ARBA00022837"/>
    </source>
</evidence>
<dbReference type="InterPro" id="IPR023299">
    <property type="entry name" value="ATPase_P-typ_cyto_dom_N"/>
</dbReference>
<keyword evidence="5" id="KW-0109">Calcium transport</keyword>
<dbReference type="GO" id="GO:0046872">
    <property type="term" value="F:metal ion binding"/>
    <property type="evidence" value="ECO:0007669"/>
    <property type="project" value="UniProtKB-KW"/>
</dbReference>
<sequence length="993" mass="108902">MGKGGENFGKGESINSKQIVDPDVFPAWAKDIQECEKHYKVSRKSGLSSAEVENRRKIYGYNELEKHEGQSIWSLVLDQFNDTLVRILLVAAVISFVLAWYDGEEGGEMEITAFVEPLVIFLILIVNAIVGVWQENNAEKALEALKEIQSEQATVIRDGVKIPNLPAKELVPGDIVELKVGDKVPADMRVLELVSSTLRVEQGSLTGESEAVNKSNKLVSADADIQGKRSMVFAGTTVVNGNCICMVTQIGMETEIGKVHTQIHVASQSEEDTPLKKKLNEFGEVLTMIIGIICLFVWLINVKYFLSWEYVDGWPRNFKFSFEKCTYYFEIAVALAVAAIPEGLPAVITTCLALGTRKMAQKNALVRKLPSVETLGCTTVICSDKTGTLTTNQMAVAKLVAMGADHSSLRSFKVDGTTYNPSDGKIQDWPSGRLDANLQTIAKIAAVCNDAGVTHSDNKFVAHGMPTEAALKVLVEKMGLPNGGGLASSDVLRCCQWWNEYERRIATLEFDRDRKSMGVIVDSKSGRRSLLVKGAVENLLERSSKMQLCDGSVVPFDWSSKKLVSDALQDMSSGALRCLGFAYKDELPEFETYDGNDDHPAHELLLNPSNYSSIESNLTFVGLVGLRDPPREEVHQAIEDCKAAGIRVMVITGDNKNTAEAICCEIGVFGPNEDISSKSLTGKEFMEVAKEASDMVLADDNFSTIVAAVGEGRSIYNNMKAFIRYMISSNIGEVASIFLTAALGIPEGLIPVQLLWVNLVTDGPPATALGFNPPDKDIMKKPPRRSDDSLITAWILFRYLVIGLYVGIATVGIFIIWYTHSSFLGIDLSGDGHTLVTYSQLANWGQCSSWKNFTVSPFTAGNQVFNFDNNPCDYFQGGKVKAMTLSLSVLVAIEMFNSLNALSEDGSLLSMPPWVNPWLLLAMSVSFGLHFLILYVPFLAQVFGIVPLSFNEWLLVLAVAFPVILMDEVLKFIGRSTSGSQSSRQRTLKPKSE</sequence>
<organism evidence="18 19">
    <name type="scientific">Corchorus capsularis</name>
    <name type="common">Jute</name>
    <dbReference type="NCBI Taxonomy" id="210143"/>
    <lineage>
        <taxon>Eukaryota</taxon>
        <taxon>Viridiplantae</taxon>
        <taxon>Streptophyta</taxon>
        <taxon>Embryophyta</taxon>
        <taxon>Tracheophyta</taxon>
        <taxon>Spermatophyta</taxon>
        <taxon>Magnoliopsida</taxon>
        <taxon>eudicotyledons</taxon>
        <taxon>Gunneridae</taxon>
        <taxon>Pentapetalae</taxon>
        <taxon>rosids</taxon>
        <taxon>malvids</taxon>
        <taxon>Malvales</taxon>
        <taxon>Malvaceae</taxon>
        <taxon>Grewioideae</taxon>
        <taxon>Apeibeae</taxon>
        <taxon>Corchorus</taxon>
    </lineage>
</organism>
<keyword evidence="6 16" id="KW-0812">Transmembrane</keyword>
<dbReference type="Gene3D" id="3.40.1110.10">
    <property type="entry name" value="Calcium-transporting ATPase, cytoplasmic domain N"/>
    <property type="match status" value="1"/>
</dbReference>
<keyword evidence="12" id="KW-1278">Translocase</keyword>
<feature type="transmembrane region" description="Helical" evidence="16">
    <location>
        <begin position="326"/>
        <end position="354"/>
    </location>
</feature>
<keyword evidence="8" id="KW-0547">Nucleotide-binding</keyword>
<name>A0A1R3HQX9_COCAP</name>
<dbReference type="FunFam" id="2.70.150.10:FF:000014">
    <property type="entry name" value="Calcium-transporting ATPase, putative"/>
    <property type="match status" value="1"/>
</dbReference>
<dbReference type="InterPro" id="IPR036412">
    <property type="entry name" value="HAD-like_sf"/>
</dbReference>
<evidence type="ECO:0000256" key="3">
    <source>
        <dbReference type="ARBA" id="ARBA00012790"/>
    </source>
</evidence>
<evidence type="ECO:0000256" key="1">
    <source>
        <dbReference type="ARBA" id="ARBA00004141"/>
    </source>
</evidence>
<evidence type="ECO:0000256" key="13">
    <source>
        <dbReference type="ARBA" id="ARBA00022989"/>
    </source>
</evidence>
<dbReference type="SUPFAM" id="SSF81660">
    <property type="entry name" value="Metal cation-transporting ATPase, ATP-binding domain N"/>
    <property type="match status" value="1"/>
</dbReference>
<dbReference type="PANTHER" id="PTHR42861">
    <property type="entry name" value="CALCIUM-TRANSPORTING ATPASE"/>
    <property type="match status" value="1"/>
</dbReference>
<dbReference type="InterPro" id="IPR023298">
    <property type="entry name" value="ATPase_P-typ_TM_dom_sf"/>
</dbReference>
<feature type="transmembrane region" description="Helical" evidence="16">
    <location>
        <begin position="914"/>
        <end position="936"/>
    </location>
</feature>
<dbReference type="SUPFAM" id="SSF56784">
    <property type="entry name" value="HAD-like"/>
    <property type="match status" value="1"/>
</dbReference>
<proteinExistence type="inferred from homology"/>
<dbReference type="SFLD" id="SFLDS00003">
    <property type="entry name" value="Haloacid_Dehalogenase"/>
    <property type="match status" value="1"/>
</dbReference>
<dbReference type="OMA" id="DWPSGGM"/>
<feature type="transmembrane region" description="Helical" evidence="16">
    <location>
        <begin position="942"/>
        <end position="965"/>
    </location>
</feature>
<dbReference type="InterPro" id="IPR004014">
    <property type="entry name" value="ATPase_P-typ_cation-transptr_N"/>
</dbReference>
<comment type="subcellular location">
    <subcellularLocation>
        <location evidence="1">Membrane</location>
        <topology evidence="1">Multi-pass membrane protein</topology>
    </subcellularLocation>
</comment>
<dbReference type="SUPFAM" id="SSF81665">
    <property type="entry name" value="Calcium ATPase, transmembrane domain M"/>
    <property type="match status" value="1"/>
</dbReference>
<evidence type="ECO:0000256" key="14">
    <source>
        <dbReference type="ARBA" id="ARBA00023065"/>
    </source>
</evidence>
<evidence type="ECO:0000256" key="5">
    <source>
        <dbReference type="ARBA" id="ARBA00022568"/>
    </source>
</evidence>
<keyword evidence="10" id="KW-0067">ATP-binding</keyword>
<evidence type="ECO:0000313" key="19">
    <source>
        <dbReference type="Proteomes" id="UP000188268"/>
    </source>
</evidence>
<dbReference type="InterPro" id="IPR006068">
    <property type="entry name" value="ATPase_P-typ_cation-transptr_C"/>
</dbReference>
<dbReference type="SMART" id="SM00831">
    <property type="entry name" value="Cation_ATPase_N"/>
    <property type="match status" value="1"/>
</dbReference>
<evidence type="ECO:0000259" key="17">
    <source>
        <dbReference type="SMART" id="SM00831"/>
    </source>
</evidence>
<keyword evidence="4" id="KW-0813">Transport</keyword>
<dbReference type="Pfam" id="PF13246">
    <property type="entry name" value="Cation_ATPase"/>
    <property type="match status" value="1"/>
</dbReference>
<keyword evidence="9" id="KW-0106">Calcium</keyword>
<reference evidence="18 19" key="1">
    <citation type="submission" date="2013-09" db="EMBL/GenBank/DDBJ databases">
        <title>Corchorus capsularis genome sequencing.</title>
        <authorList>
            <person name="Alam M."/>
            <person name="Haque M.S."/>
            <person name="Islam M.S."/>
            <person name="Emdad E.M."/>
            <person name="Islam M.M."/>
            <person name="Ahmed B."/>
            <person name="Halim A."/>
            <person name="Hossen Q.M.M."/>
            <person name="Hossain M.Z."/>
            <person name="Ahmed R."/>
            <person name="Khan M.M."/>
            <person name="Islam R."/>
            <person name="Rashid M.M."/>
            <person name="Khan S.A."/>
            <person name="Rahman M.S."/>
            <person name="Alam M."/>
        </authorList>
    </citation>
    <scope>NUCLEOTIDE SEQUENCE [LARGE SCALE GENOMIC DNA]</scope>
    <source>
        <strain evidence="19">cv. CVL-1</strain>
        <tissue evidence="18">Whole seedling</tissue>
    </source>
</reference>
<dbReference type="GO" id="GO:0005388">
    <property type="term" value="F:P-type calcium transporter activity"/>
    <property type="evidence" value="ECO:0007669"/>
    <property type="project" value="UniProtKB-EC"/>
</dbReference>
<feature type="transmembrane region" description="Helical" evidence="16">
    <location>
        <begin position="790"/>
        <end position="818"/>
    </location>
</feature>
<evidence type="ECO:0000313" key="18">
    <source>
        <dbReference type="EMBL" id="OMO72694.1"/>
    </source>
</evidence>
<keyword evidence="13 16" id="KW-1133">Transmembrane helix</keyword>
<dbReference type="Gene3D" id="3.40.50.1000">
    <property type="entry name" value="HAD superfamily/HAD-like"/>
    <property type="match status" value="1"/>
</dbReference>
<dbReference type="PRINTS" id="PR00119">
    <property type="entry name" value="CATATPASE"/>
</dbReference>
<dbReference type="Pfam" id="PF00689">
    <property type="entry name" value="Cation_ATPase_C"/>
    <property type="match status" value="1"/>
</dbReference>
<dbReference type="Pfam" id="PF00122">
    <property type="entry name" value="E1-E2_ATPase"/>
    <property type="match status" value="1"/>
</dbReference>
<feature type="transmembrane region" description="Helical" evidence="16">
    <location>
        <begin position="285"/>
        <end position="306"/>
    </location>
</feature>
<keyword evidence="19" id="KW-1185">Reference proteome</keyword>
<comment type="caution">
    <text evidence="18">The sequence shown here is derived from an EMBL/GenBank/DDBJ whole genome shotgun (WGS) entry which is preliminary data.</text>
</comment>
<protein>
    <recommendedName>
        <fullName evidence="3">P-type Ca(2+) transporter</fullName>
        <ecNumber evidence="3">7.2.2.10</ecNumber>
    </recommendedName>
</protein>